<sequence length="60" mass="6377">MTTKPPTTTKPVAAPPRHQDNRLANTGASSIGWLVALGMLLAVAGALMLLIDRARNALRR</sequence>
<accession>A0ABU4T2U2</accession>
<evidence type="ECO:0000313" key="4">
    <source>
        <dbReference type="Proteomes" id="UP001285521"/>
    </source>
</evidence>
<gene>
    <name evidence="3" type="ORF">SK803_19885</name>
</gene>
<keyword evidence="2" id="KW-1133">Transmembrane helix</keyword>
<evidence type="ECO:0000256" key="2">
    <source>
        <dbReference type="SAM" id="Phobius"/>
    </source>
</evidence>
<dbReference type="RefSeq" id="WP_319967517.1">
    <property type="nucleotide sequence ID" value="NZ_JAXAVW010000015.1"/>
</dbReference>
<name>A0ABU4T2U2_9PSEU</name>
<keyword evidence="2" id="KW-0472">Membrane</keyword>
<protein>
    <submittedName>
        <fullName evidence="3">LPXTG cell wall anchor domain-containing protein</fullName>
    </submittedName>
</protein>
<dbReference type="EMBL" id="JAXAVW010000015">
    <property type="protein sequence ID" value="MDX8032479.1"/>
    <property type="molecule type" value="Genomic_DNA"/>
</dbReference>
<dbReference type="NCBIfam" id="TIGR01167">
    <property type="entry name" value="LPXTG_anchor"/>
    <property type="match status" value="1"/>
</dbReference>
<proteinExistence type="predicted"/>
<dbReference type="Proteomes" id="UP001285521">
    <property type="component" value="Unassembled WGS sequence"/>
</dbReference>
<feature type="region of interest" description="Disordered" evidence="1">
    <location>
        <begin position="1"/>
        <end position="23"/>
    </location>
</feature>
<evidence type="ECO:0000256" key="1">
    <source>
        <dbReference type="SAM" id="MobiDB-lite"/>
    </source>
</evidence>
<comment type="caution">
    <text evidence="3">The sequence shown here is derived from an EMBL/GenBank/DDBJ whole genome shotgun (WGS) entry which is preliminary data.</text>
</comment>
<feature type="transmembrane region" description="Helical" evidence="2">
    <location>
        <begin position="31"/>
        <end position="51"/>
    </location>
</feature>
<keyword evidence="4" id="KW-1185">Reference proteome</keyword>
<organism evidence="3 4">
    <name type="scientific">Lentzea miocenica</name>
    <dbReference type="NCBI Taxonomy" id="3095431"/>
    <lineage>
        <taxon>Bacteria</taxon>
        <taxon>Bacillati</taxon>
        <taxon>Actinomycetota</taxon>
        <taxon>Actinomycetes</taxon>
        <taxon>Pseudonocardiales</taxon>
        <taxon>Pseudonocardiaceae</taxon>
        <taxon>Lentzea</taxon>
    </lineage>
</organism>
<keyword evidence="2" id="KW-0812">Transmembrane</keyword>
<evidence type="ECO:0000313" key="3">
    <source>
        <dbReference type="EMBL" id="MDX8032479.1"/>
    </source>
</evidence>
<feature type="compositionally biased region" description="Low complexity" evidence="1">
    <location>
        <begin position="1"/>
        <end position="16"/>
    </location>
</feature>
<reference evidence="3 4" key="1">
    <citation type="submission" date="2023-11" db="EMBL/GenBank/DDBJ databases">
        <title>Lentzea sokolovensis, sp. nov., Lentzea kristufkii, sp. nov., and Lentzea miocenensis, sp. nov., rare actinobacteria from Sokolov Coal Basin, Miocene lacustrine sediment, Czech Republic.</title>
        <authorList>
            <person name="Lara A."/>
            <person name="Kotroba L."/>
            <person name="Nouioui I."/>
            <person name="Neumann-Schaal M."/>
            <person name="Mast Y."/>
            <person name="Chronakova A."/>
        </authorList>
    </citation>
    <scope>NUCLEOTIDE SEQUENCE [LARGE SCALE GENOMIC DNA]</scope>
    <source>
        <strain evidence="3 4">BCCO 10_0856</strain>
    </source>
</reference>